<gene>
    <name evidence="5" type="ORF">BLA24_04940</name>
</gene>
<dbReference type="InterPro" id="IPR016171">
    <property type="entry name" value="Vanillyl_alc_oxidase_C-sub2"/>
</dbReference>
<dbReference type="GO" id="GO:0003824">
    <property type="term" value="F:catalytic activity"/>
    <property type="evidence" value="ECO:0007669"/>
    <property type="project" value="InterPro"/>
</dbReference>
<comment type="caution">
    <text evidence="5">The sequence shown here is derived from an EMBL/GenBank/DDBJ whole genome shotgun (WGS) entry which is preliminary data.</text>
</comment>
<dbReference type="Pfam" id="PF09129">
    <property type="entry name" value="Chol_subst-bind"/>
    <property type="match status" value="1"/>
</dbReference>
<feature type="domain" description="Cholesterol oxidase substrate-binding" evidence="4">
    <location>
        <begin position="87"/>
        <end position="139"/>
    </location>
</feature>
<keyword evidence="2" id="KW-0274">FAD</keyword>
<feature type="region of interest" description="Disordered" evidence="3">
    <location>
        <begin position="1"/>
        <end position="89"/>
    </location>
</feature>
<dbReference type="Gene3D" id="1.10.45.10">
    <property type="entry name" value="Vanillyl-alcohol Oxidase, Chain A, domain 4"/>
    <property type="match status" value="1"/>
</dbReference>
<sequence>MERGLTVGGAGERLHDGSDGAGATRPPCVRYGPPVRDLRAPRSLGRVTTLGGASRPEVGRAVPWPVRTTFPVPGGGGCSPRRRPPPEGAWTDRRALTTTWPGAFRTGFPAGARWEDAVAVLDRHDPGRVFGSPFVDALLSSG</sequence>
<evidence type="ECO:0000256" key="2">
    <source>
        <dbReference type="ARBA" id="ARBA00022827"/>
    </source>
</evidence>
<organism evidence="5 6">
    <name type="scientific">Streptomyces cinnamoneus</name>
    <name type="common">Streptoverticillium cinnamoneum</name>
    <dbReference type="NCBI Taxonomy" id="53446"/>
    <lineage>
        <taxon>Bacteria</taxon>
        <taxon>Bacillati</taxon>
        <taxon>Actinomycetota</taxon>
        <taxon>Actinomycetes</taxon>
        <taxon>Kitasatosporales</taxon>
        <taxon>Streptomycetaceae</taxon>
        <taxon>Streptomyces</taxon>
        <taxon>Streptomyces cinnamoneus group</taxon>
    </lineage>
</organism>
<dbReference type="Proteomes" id="UP000222531">
    <property type="component" value="Unassembled WGS sequence"/>
</dbReference>
<evidence type="ECO:0000259" key="4">
    <source>
        <dbReference type="Pfam" id="PF09129"/>
    </source>
</evidence>
<dbReference type="InterPro" id="IPR016164">
    <property type="entry name" value="FAD-linked_Oxase-like_C"/>
</dbReference>
<evidence type="ECO:0000313" key="6">
    <source>
        <dbReference type="Proteomes" id="UP000222531"/>
    </source>
</evidence>
<dbReference type="EMBL" id="NHZO01000070">
    <property type="protein sequence ID" value="PHQ52907.1"/>
    <property type="molecule type" value="Genomic_DNA"/>
</dbReference>
<dbReference type="SUPFAM" id="SSF55103">
    <property type="entry name" value="FAD-linked oxidases, C-terminal domain"/>
    <property type="match status" value="1"/>
</dbReference>
<accession>A0A2G1XNU1</accession>
<dbReference type="InterPro" id="IPR015213">
    <property type="entry name" value="Cholesterol_OX_subst-bd"/>
</dbReference>
<evidence type="ECO:0000256" key="1">
    <source>
        <dbReference type="ARBA" id="ARBA00022630"/>
    </source>
</evidence>
<keyword evidence="6" id="KW-1185">Reference proteome</keyword>
<dbReference type="GO" id="GO:0050660">
    <property type="term" value="F:flavin adenine dinucleotide binding"/>
    <property type="evidence" value="ECO:0007669"/>
    <property type="project" value="InterPro"/>
</dbReference>
<evidence type="ECO:0000313" key="5">
    <source>
        <dbReference type="EMBL" id="PHQ52907.1"/>
    </source>
</evidence>
<name>A0A2G1XNU1_STRCJ</name>
<dbReference type="AlphaFoldDB" id="A0A2G1XNU1"/>
<feature type="compositionally biased region" description="Gly residues" evidence="3">
    <location>
        <begin position="1"/>
        <end position="11"/>
    </location>
</feature>
<reference evidence="5 6" key="1">
    <citation type="journal article" date="2017" name="Biochemistry">
        <title>Identification of the Biosynthetic Pathway for the Antibiotic Bicyclomycin.</title>
        <authorList>
            <person name="Patteson J."/>
            <person name="Cai W."/>
            <person name="Johnson R.A."/>
            <person name="Santa Maria K."/>
            <person name="Li B."/>
        </authorList>
    </citation>
    <scope>NUCLEOTIDE SEQUENCE [LARGE SCALE GENOMIC DNA]</scope>
    <source>
        <strain evidence="5 6">ATCC 21532</strain>
    </source>
</reference>
<keyword evidence="1" id="KW-0285">Flavoprotein</keyword>
<evidence type="ECO:0000256" key="3">
    <source>
        <dbReference type="SAM" id="MobiDB-lite"/>
    </source>
</evidence>
<proteinExistence type="predicted"/>
<protein>
    <recommendedName>
        <fullName evidence="4">Cholesterol oxidase substrate-binding domain-containing protein</fullName>
    </recommendedName>
</protein>